<comment type="caution">
    <text evidence="2">The sequence shown here is derived from an EMBL/GenBank/DDBJ whole genome shotgun (WGS) entry which is preliminary data.</text>
</comment>
<keyword evidence="1" id="KW-0732">Signal</keyword>
<reference evidence="2 3" key="1">
    <citation type="journal article" date="2008" name="Int. J. Syst. Evol. Microbiol.">
        <title>Description of Roseateles aquatilis sp. nov. and Roseateles terrae sp. nov., in the class Betaproteobacteria, and emended description of the genus Roseateles.</title>
        <authorList>
            <person name="Gomila M."/>
            <person name="Bowien B."/>
            <person name="Falsen E."/>
            <person name="Moore E.R."/>
            <person name="Lalucat J."/>
        </authorList>
    </citation>
    <scope>NUCLEOTIDE SEQUENCE [LARGE SCALE GENOMIC DNA]</scope>
    <source>
        <strain evidence="2 3">CCUG 48205</strain>
    </source>
</reference>
<keyword evidence="3" id="KW-1185">Reference proteome</keyword>
<dbReference type="Proteomes" id="UP000197468">
    <property type="component" value="Unassembled WGS sequence"/>
</dbReference>
<proteinExistence type="predicted"/>
<dbReference type="AlphaFoldDB" id="A0A246J340"/>
<feature type="signal peptide" evidence="1">
    <location>
        <begin position="1"/>
        <end position="30"/>
    </location>
</feature>
<protein>
    <submittedName>
        <fullName evidence="2">Uncharacterized protein</fullName>
    </submittedName>
</protein>
<gene>
    <name evidence="2" type="ORF">CDN99_20150</name>
</gene>
<feature type="chain" id="PRO_5012354332" evidence="1">
    <location>
        <begin position="31"/>
        <end position="78"/>
    </location>
</feature>
<accession>A0A246J340</accession>
<dbReference type="RefSeq" id="WP_141100888.1">
    <property type="nucleotide sequence ID" value="NZ_NIOF01000010.1"/>
</dbReference>
<organism evidence="2 3">
    <name type="scientific">Roseateles aquatilis</name>
    <dbReference type="NCBI Taxonomy" id="431061"/>
    <lineage>
        <taxon>Bacteria</taxon>
        <taxon>Pseudomonadati</taxon>
        <taxon>Pseudomonadota</taxon>
        <taxon>Betaproteobacteria</taxon>
        <taxon>Burkholderiales</taxon>
        <taxon>Sphaerotilaceae</taxon>
        <taxon>Roseateles</taxon>
    </lineage>
</organism>
<sequence>MVRTARAPLRAWLALACAIGMGLGATSAAAQVSVSSSGSPAYGQAIAVPPGIGGMQPNLSLMYAGGGVNGPVGHGWSL</sequence>
<name>A0A246J340_9BURK</name>
<feature type="non-terminal residue" evidence="2">
    <location>
        <position position="78"/>
    </location>
</feature>
<evidence type="ECO:0000313" key="3">
    <source>
        <dbReference type="Proteomes" id="UP000197468"/>
    </source>
</evidence>
<evidence type="ECO:0000256" key="1">
    <source>
        <dbReference type="SAM" id="SignalP"/>
    </source>
</evidence>
<evidence type="ECO:0000313" key="2">
    <source>
        <dbReference type="EMBL" id="OWQ87008.1"/>
    </source>
</evidence>
<dbReference type="EMBL" id="NIOF01000010">
    <property type="protein sequence ID" value="OWQ87008.1"/>
    <property type="molecule type" value="Genomic_DNA"/>
</dbReference>